<sequence>MDQEALINALKAYGPITAARLAEKTGVPLQVIAQKLRVLYFGGQTIARCETRSAVWKPIFIWYVPGYGRPIETGRAKRERRDASGTFGILDEDLRWMQEQRDRAAARKKRYATLERISS</sequence>
<evidence type="ECO:0000313" key="2">
    <source>
        <dbReference type="Proteomes" id="UP000019184"/>
    </source>
</evidence>
<name>A0A7U7GF25_9GAMM</name>
<comment type="caution">
    <text evidence="1">The sequence shown here is derived from an EMBL/GenBank/DDBJ whole genome shotgun (WGS) entry which is preliminary data.</text>
</comment>
<evidence type="ECO:0000313" key="1">
    <source>
        <dbReference type="EMBL" id="CDH46993.1"/>
    </source>
</evidence>
<organism evidence="1 2">
    <name type="scientific">Candidatus Contendobacter odensis Run_B_J11</name>
    <dbReference type="NCBI Taxonomy" id="1400861"/>
    <lineage>
        <taxon>Bacteria</taxon>
        <taxon>Pseudomonadati</taxon>
        <taxon>Pseudomonadota</taxon>
        <taxon>Gammaproteobacteria</taxon>
        <taxon>Candidatus Competibacteraceae</taxon>
        <taxon>Candidatus Contendibacter</taxon>
    </lineage>
</organism>
<dbReference type="Proteomes" id="UP000019184">
    <property type="component" value="Unassembled WGS sequence"/>
</dbReference>
<dbReference type="RefSeq" id="WP_034435706.1">
    <property type="nucleotide sequence ID" value="NZ_CBTK010000286.1"/>
</dbReference>
<gene>
    <name evidence="1" type="ORF">BN874_690043</name>
</gene>
<dbReference type="OrthoDB" id="7945987at2"/>
<keyword evidence="2" id="KW-1185">Reference proteome</keyword>
<dbReference type="AlphaFoldDB" id="A0A7U7GF25"/>
<reference evidence="1 2" key="1">
    <citation type="journal article" date="2014" name="ISME J.">
        <title>Candidatus Competibacter-lineage genomes retrieved from metagenomes reveal functional metabolic diversity.</title>
        <authorList>
            <person name="McIlroy S.J."/>
            <person name="Albertsen M."/>
            <person name="Andresen E.K."/>
            <person name="Saunders A.M."/>
            <person name="Kristiansen R."/>
            <person name="Stokholm-Bjerregaard M."/>
            <person name="Nielsen K.L."/>
            <person name="Nielsen P.H."/>
        </authorList>
    </citation>
    <scope>NUCLEOTIDE SEQUENCE [LARGE SCALE GENOMIC DNA]</scope>
    <source>
        <strain evidence="1 2">Run_B_J11</strain>
    </source>
</reference>
<dbReference type="EMBL" id="CBTK010000286">
    <property type="protein sequence ID" value="CDH46993.1"/>
    <property type="molecule type" value="Genomic_DNA"/>
</dbReference>
<accession>A0A7U7GF25</accession>
<protein>
    <submittedName>
        <fullName evidence="1">Uncharacterized protein</fullName>
    </submittedName>
</protein>
<proteinExistence type="predicted"/>